<accession>A0A9X2D5M2</accession>
<feature type="transmembrane region" description="Helical" evidence="6">
    <location>
        <begin position="65"/>
        <end position="87"/>
    </location>
</feature>
<keyword evidence="4 6" id="KW-1133">Transmembrane helix</keyword>
<feature type="transmembrane region" description="Helical" evidence="6">
    <location>
        <begin position="194"/>
        <end position="216"/>
    </location>
</feature>
<dbReference type="Pfam" id="PF03631">
    <property type="entry name" value="Virul_fac_BrkB"/>
    <property type="match status" value="1"/>
</dbReference>
<keyword evidence="5 6" id="KW-0472">Membrane</keyword>
<feature type="transmembrane region" description="Helical" evidence="6">
    <location>
        <begin position="162"/>
        <end position="182"/>
    </location>
</feature>
<dbReference type="RefSeq" id="WP_250826464.1">
    <property type="nucleotide sequence ID" value="NZ_JAMOIL010000005.1"/>
</dbReference>
<feature type="transmembrane region" description="Helical" evidence="6">
    <location>
        <begin position="223"/>
        <end position="246"/>
    </location>
</feature>
<evidence type="ECO:0000313" key="7">
    <source>
        <dbReference type="EMBL" id="MCM0619695.1"/>
    </source>
</evidence>
<evidence type="ECO:0000256" key="2">
    <source>
        <dbReference type="ARBA" id="ARBA00022475"/>
    </source>
</evidence>
<comment type="subcellular location">
    <subcellularLocation>
        <location evidence="1">Cell membrane</location>
        <topology evidence="1">Multi-pass membrane protein</topology>
    </subcellularLocation>
</comment>
<sequence>MTATDPDAVRAVLAGFGMTETQLARLDRLPPRYSARLIWLMDHWPGRVGLRVVAGLRRIQVFDRAMTIAAQLFTSVFPVLIMGAALLGSERVSSAVSGWGDLPAETQVVLDEVAGASDSATFGLLGVLVVLISATSLSRAMIRAYDAVWMHGRSHTRLDQAWRWFVAVLGLALTLAATQKLISVLEPLPPRDWWATLLVGCVNMAVATLVPWFLLAGRLRLRWLAPGAALFALGMLLAHPVATRYLSVSIELSATRFGSIGVAFTYLTYLYAVAWWLLVTAVVGQVVATDEGSIGRLVRGRPRADGPEAPAPTLEWDADAS</sequence>
<keyword evidence="3 6" id="KW-0812">Transmembrane</keyword>
<name>A0A9X2D5M2_9ACTN</name>
<dbReference type="InterPro" id="IPR017039">
    <property type="entry name" value="Virul_fac_BrkB"/>
</dbReference>
<comment type="caution">
    <text evidence="7">The sequence shown here is derived from an EMBL/GenBank/DDBJ whole genome shotgun (WGS) entry which is preliminary data.</text>
</comment>
<feature type="transmembrane region" description="Helical" evidence="6">
    <location>
        <begin position="266"/>
        <end position="288"/>
    </location>
</feature>
<dbReference type="EMBL" id="JAMOIL010000005">
    <property type="protein sequence ID" value="MCM0619695.1"/>
    <property type="molecule type" value="Genomic_DNA"/>
</dbReference>
<evidence type="ECO:0000256" key="5">
    <source>
        <dbReference type="ARBA" id="ARBA00023136"/>
    </source>
</evidence>
<feature type="transmembrane region" description="Helical" evidence="6">
    <location>
        <begin position="120"/>
        <end position="142"/>
    </location>
</feature>
<gene>
    <name evidence="7" type="ORF">M8330_05220</name>
</gene>
<evidence type="ECO:0000256" key="1">
    <source>
        <dbReference type="ARBA" id="ARBA00004651"/>
    </source>
</evidence>
<dbReference type="Proteomes" id="UP001139485">
    <property type="component" value="Unassembled WGS sequence"/>
</dbReference>
<reference evidence="7" key="1">
    <citation type="submission" date="2022-05" db="EMBL/GenBank/DDBJ databases">
        <authorList>
            <person name="Tuo L."/>
        </authorList>
    </citation>
    <scope>NUCLEOTIDE SEQUENCE</scope>
    <source>
        <strain evidence="7">BSK12Z-4</strain>
    </source>
</reference>
<dbReference type="AlphaFoldDB" id="A0A9X2D5M2"/>
<keyword evidence="2" id="KW-1003">Cell membrane</keyword>
<evidence type="ECO:0000256" key="6">
    <source>
        <dbReference type="SAM" id="Phobius"/>
    </source>
</evidence>
<keyword evidence="8" id="KW-1185">Reference proteome</keyword>
<evidence type="ECO:0000313" key="8">
    <source>
        <dbReference type="Proteomes" id="UP001139485"/>
    </source>
</evidence>
<organism evidence="7 8">
    <name type="scientific">Nocardioides bruguierae</name>
    <dbReference type="NCBI Taxonomy" id="2945102"/>
    <lineage>
        <taxon>Bacteria</taxon>
        <taxon>Bacillati</taxon>
        <taxon>Actinomycetota</taxon>
        <taxon>Actinomycetes</taxon>
        <taxon>Propionibacteriales</taxon>
        <taxon>Nocardioidaceae</taxon>
        <taxon>Nocardioides</taxon>
    </lineage>
</organism>
<evidence type="ECO:0000256" key="3">
    <source>
        <dbReference type="ARBA" id="ARBA00022692"/>
    </source>
</evidence>
<dbReference type="GO" id="GO:0005886">
    <property type="term" value="C:plasma membrane"/>
    <property type="evidence" value="ECO:0007669"/>
    <property type="project" value="UniProtKB-SubCell"/>
</dbReference>
<evidence type="ECO:0000256" key="4">
    <source>
        <dbReference type="ARBA" id="ARBA00022989"/>
    </source>
</evidence>
<proteinExistence type="predicted"/>
<protein>
    <submittedName>
        <fullName evidence="7">YihY/virulence factor BrkB family protein</fullName>
    </submittedName>
</protein>